<evidence type="ECO:0000313" key="8">
    <source>
        <dbReference type="EMBL" id="MBP2475951.1"/>
    </source>
</evidence>
<keyword evidence="2" id="KW-1003">Cell membrane</keyword>
<evidence type="ECO:0000256" key="6">
    <source>
        <dbReference type="SAM" id="Phobius"/>
    </source>
</evidence>
<name>A0ABS5AHA6_9PSEU</name>
<feature type="transmembrane region" description="Helical" evidence="6">
    <location>
        <begin position="643"/>
        <end position="665"/>
    </location>
</feature>
<feature type="transmembrane region" description="Helical" evidence="6">
    <location>
        <begin position="340"/>
        <end position="359"/>
    </location>
</feature>
<dbReference type="PANTHER" id="PTHR30287:SF2">
    <property type="entry name" value="BLL1001 PROTEIN"/>
    <property type="match status" value="1"/>
</dbReference>
<dbReference type="Pfam" id="PF02687">
    <property type="entry name" value="FtsX"/>
    <property type="match status" value="2"/>
</dbReference>
<keyword evidence="4 6" id="KW-1133">Transmembrane helix</keyword>
<evidence type="ECO:0000259" key="7">
    <source>
        <dbReference type="Pfam" id="PF02687"/>
    </source>
</evidence>
<feature type="transmembrane region" description="Helical" evidence="6">
    <location>
        <begin position="34"/>
        <end position="57"/>
    </location>
</feature>
<feature type="domain" description="ABC3 transporter permease C-terminal" evidence="7">
    <location>
        <begin position="649"/>
        <end position="762"/>
    </location>
</feature>
<dbReference type="InterPro" id="IPR038766">
    <property type="entry name" value="Membrane_comp_ABC_pdt"/>
</dbReference>
<keyword evidence="3 6" id="KW-0812">Transmembrane</keyword>
<protein>
    <recommendedName>
        <fullName evidence="7">ABC3 transporter permease C-terminal domain-containing protein</fullName>
    </recommendedName>
</protein>
<evidence type="ECO:0000256" key="2">
    <source>
        <dbReference type="ARBA" id="ARBA00022475"/>
    </source>
</evidence>
<comment type="subcellular location">
    <subcellularLocation>
        <location evidence="1">Cell membrane</location>
        <topology evidence="1">Multi-pass membrane protein</topology>
    </subcellularLocation>
</comment>
<feature type="transmembrane region" description="Helical" evidence="6">
    <location>
        <begin position="693"/>
        <end position="719"/>
    </location>
</feature>
<evidence type="ECO:0000256" key="4">
    <source>
        <dbReference type="ARBA" id="ARBA00022989"/>
    </source>
</evidence>
<keyword evidence="9" id="KW-1185">Reference proteome</keyword>
<dbReference type="RefSeq" id="WP_086784338.1">
    <property type="nucleotide sequence ID" value="NZ_JAGIOO010000001.1"/>
</dbReference>
<evidence type="ECO:0000256" key="1">
    <source>
        <dbReference type="ARBA" id="ARBA00004651"/>
    </source>
</evidence>
<gene>
    <name evidence="8" type="ORF">JOF53_004823</name>
</gene>
<dbReference type="Proteomes" id="UP001519363">
    <property type="component" value="Unassembled WGS sequence"/>
</dbReference>
<comment type="caution">
    <text evidence="8">The sequence shown here is derived from an EMBL/GenBank/DDBJ whole genome shotgun (WGS) entry which is preliminary data.</text>
</comment>
<dbReference type="InterPro" id="IPR003838">
    <property type="entry name" value="ABC3_permease_C"/>
</dbReference>
<organism evidence="8 9">
    <name type="scientific">Crossiella equi</name>
    <dbReference type="NCBI Taxonomy" id="130796"/>
    <lineage>
        <taxon>Bacteria</taxon>
        <taxon>Bacillati</taxon>
        <taxon>Actinomycetota</taxon>
        <taxon>Actinomycetes</taxon>
        <taxon>Pseudonocardiales</taxon>
        <taxon>Pseudonocardiaceae</taxon>
        <taxon>Crossiella</taxon>
    </lineage>
</organism>
<keyword evidence="5 6" id="KW-0472">Membrane</keyword>
<feature type="transmembrane region" description="Helical" evidence="6">
    <location>
        <begin position="371"/>
        <end position="395"/>
    </location>
</feature>
<evidence type="ECO:0000256" key="5">
    <source>
        <dbReference type="ARBA" id="ARBA00023136"/>
    </source>
</evidence>
<accession>A0ABS5AHA6</accession>
<reference evidence="8 9" key="1">
    <citation type="submission" date="2021-03" db="EMBL/GenBank/DDBJ databases">
        <title>Sequencing the genomes of 1000 actinobacteria strains.</title>
        <authorList>
            <person name="Klenk H.-P."/>
        </authorList>
    </citation>
    <scope>NUCLEOTIDE SEQUENCE [LARGE SCALE GENOMIC DNA]</scope>
    <source>
        <strain evidence="8 9">DSM 44580</strain>
    </source>
</reference>
<feature type="domain" description="ABC3 transporter permease C-terminal" evidence="7">
    <location>
        <begin position="209"/>
        <end position="321"/>
    </location>
</feature>
<feature type="transmembrane region" description="Helical" evidence="6">
    <location>
        <begin position="739"/>
        <end position="761"/>
    </location>
</feature>
<feature type="transmembrane region" description="Helical" evidence="6">
    <location>
        <begin position="425"/>
        <end position="448"/>
    </location>
</feature>
<dbReference type="PANTHER" id="PTHR30287">
    <property type="entry name" value="MEMBRANE COMPONENT OF PREDICTED ABC SUPERFAMILY METABOLITE UPTAKE TRANSPORTER"/>
    <property type="match status" value="1"/>
</dbReference>
<sequence length="773" mass="81329">MTQRSSVDEVRIGQWLRELLFGTRLALTGGRAAWARLALSAVGIGLGVMVLLLVASVGNAERGQNERVAARSLEMKNEPVLGPKLYARDVGQYWRGAYIAGIELAAEGGSPQLPPGLAAVPGPGELVVSPALDRLLREPRNELLRARLPERIVGTVGDEGLEQPAELFFYAGMPEGHRAAAGLVTRIGAPGYPGPELPELFRLLITAAAAALLVPIGVFVLVATQIGAGAREQRLASLRLVGASVGQARRVAAGESLAAALLGLAVGGGLFAGGRLFAARVEVAQVSFFPADIVPDAPVTALLLVGVPVTAVTAALFGLRRLEIGPLGVVRRAEPPRRRLGWRLVPPALGVALLVAFGLMEGYSARWVSDWRGTVLSVGIGLVLAGTAAALPWLVERLADHWSPPWVAALVAVRRLRFEYATTRVVAGVVTVLVGAVALQVLLATVYAEDEYGGRPVNTSGDVLLYSTHDEDEDPASVLAAIASVPGVRHTGLVRARYSHPVGEFQVLACPVLRELYGVVDCRPGDGFLTTLRGSQSQVRAGEVVWFTGRENQTGFAFTVPPLRPVPERPQRLGSTPAVVIAEGGDPRMDALQIKYYWLRGETGPDLTDRVLAAVAKVDLGIRPVDPPGRNEQAANAFQAVRGLVLAGSFVVVLLAVLSLVVAAIDQLQERRRQYSVLAASGVPRRTLAWAALWQNAVPTAVGLVLALPTGLGLAQLVLQVLGGTGGLLSGIVVNWGDVGMTLGAGAALTVLVTLLTLPALRSAVRPSGLRFE</sequence>
<feature type="transmembrane region" description="Helical" evidence="6">
    <location>
        <begin position="257"/>
        <end position="278"/>
    </location>
</feature>
<evidence type="ECO:0000256" key="3">
    <source>
        <dbReference type="ARBA" id="ARBA00022692"/>
    </source>
</evidence>
<evidence type="ECO:0000313" key="9">
    <source>
        <dbReference type="Proteomes" id="UP001519363"/>
    </source>
</evidence>
<feature type="transmembrane region" description="Helical" evidence="6">
    <location>
        <begin position="298"/>
        <end position="319"/>
    </location>
</feature>
<dbReference type="EMBL" id="JAGIOO010000001">
    <property type="protein sequence ID" value="MBP2475951.1"/>
    <property type="molecule type" value="Genomic_DNA"/>
</dbReference>
<feature type="transmembrane region" description="Helical" evidence="6">
    <location>
        <begin position="200"/>
        <end position="224"/>
    </location>
</feature>
<proteinExistence type="predicted"/>